<dbReference type="Proteomes" id="UP001059546">
    <property type="component" value="Chromosome IV"/>
</dbReference>
<evidence type="ECO:0000313" key="1">
    <source>
        <dbReference type="EMBL" id="UTX43061.1"/>
    </source>
</evidence>
<reference evidence="1" key="1">
    <citation type="submission" date="2021-05" db="EMBL/GenBank/DDBJ databases">
        <title>Encephalitozoon hellem ATCC 50604 Complete Genome.</title>
        <authorList>
            <person name="Mascarenhas dos Santos A.C."/>
            <person name="Julian A.T."/>
            <person name="Pombert J.-F."/>
        </authorList>
    </citation>
    <scope>NUCLEOTIDE SEQUENCE</scope>
    <source>
        <strain evidence="1">ATCC 50604</strain>
    </source>
</reference>
<sequence>MILEATLESFEEASLRAQKTLTSIKELMYKADVCKEEIEEKISTTETCLDINESLINMCSVESEIERELKELVVFLDIQSEDIEKDVVNYKEMVSKAGIRSKLENISYLVNKKMCLDG</sequence>
<proteinExistence type="predicted"/>
<organism evidence="1 2">
    <name type="scientific">Encephalitozoon hellem</name>
    <name type="common">Microsporidian parasite</name>
    <dbReference type="NCBI Taxonomy" id="27973"/>
    <lineage>
        <taxon>Eukaryota</taxon>
        <taxon>Fungi</taxon>
        <taxon>Fungi incertae sedis</taxon>
        <taxon>Microsporidia</taxon>
        <taxon>Unikaryonidae</taxon>
        <taxon>Encephalitozoon</taxon>
    </lineage>
</organism>
<evidence type="ECO:0000313" key="2">
    <source>
        <dbReference type="Proteomes" id="UP001059546"/>
    </source>
</evidence>
<protein>
    <submittedName>
        <fullName evidence="1">Uncharacterized protein</fullName>
    </submittedName>
</protein>
<gene>
    <name evidence="1" type="ORF">GPU96_04g07960</name>
</gene>
<dbReference type="EMBL" id="CP075150">
    <property type="protein sequence ID" value="UTX43061.1"/>
    <property type="molecule type" value="Genomic_DNA"/>
</dbReference>
<name>A0A9Q9C2T9_ENCHE</name>
<dbReference type="AlphaFoldDB" id="A0A9Q9C2T9"/>
<accession>A0A9Q9C2T9</accession>